<dbReference type="GO" id="GO:0009231">
    <property type="term" value="P:riboflavin biosynthetic process"/>
    <property type="evidence" value="ECO:0007669"/>
    <property type="project" value="InterPro"/>
</dbReference>
<dbReference type="PANTHER" id="PTHR38011:SF11">
    <property type="entry name" value="2,5-DIAMINO-6-RIBOSYLAMINO-4(3H)-PYRIMIDINONE 5'-PHOSPHATE REDUCTASE"/>
    <property type="match status" value="1"/>
</dbReference>
<dbReference type="PANTHER" id="PTHR38011">
    <property type="entry name" value="DIHYDROFOLATE REDUCTASE FAMILY PROTEIN (AFU_ORTHOLOGUE AFUA_8G06820)"/>
    <property type="match status" value="1"/>
</dbReference>
<organism evidence="2 3">
    <name type="scientific">Persicobacter diffluens</name>
    <dbReference type="NCBI Taxonomy" id="981"/>
    <lineage>
        <taxon>Bacteria</taxon>
        <taxon>Pseudomonadati</taxon>
        <taxon>Bacteroidota</taxon>
        <taxon>Cytophagia</taxon>
        <taxon>Cytophagales</taxon>
        <taxon>Persicobacteraceae</taxon>
        <taxon>Persicobacter</taxon>
    </lineage>
</organism>
<dbReference type="RefSeq" id="WP_338236543.1">
    <property type="nucleotide sequence ID" value="NZ_BQKE01000001.1"/>
</dbReference>
<evidence type="ECO:0000259" key="1">
    <source>
        <dbReference type="Pfam" id="PF01872"/>
    </source>
</evidence>
<feature type="domain" description="Bacterial bifunctional deaminase-reductase C-terminal" evidence="1">
    <location>
        <begin position="5"/>
        <end position="153"/>
    </location>
</feature>
<dbReference type="InterPro" id="IPR050765">
    <property type="entry name" value="Riboflavin_Biosynth_HTPR"/>
</dbReference>
<dbReference type="SUPFAM" id="SSF53597">
    <property type="entry name" value="Dihydrofolate reductase-like"/>
    <property type="match status" value="1"/>
</dbReference>
<name>A0AAN4VVU1_9BACT</name>
<sequence>MEERKLKLYISMSVDGFIATKDDDLSWLSIAEKEGEDYGYAAFTKDVDTYIVGRRTYEVVLKLCEGKFPPAEKFDCYVISREERAPENGVQFYNGDLEKLVYELKQRPGGTIYCDGGGAIVKLLMAKSLIDEYIIFMMPTMLGDGIRLFQGGVKPIGLKALEPKFFEAGVVRLHYVNQ</sequence>
<gene>
    <name evidence="2" type="ORF">PEDI_14430</name>
</gene>
<evidence type="ECO:0000313" key="2">
    <source>
        <dbReference type="EMBL" id="GJM60891.1"/>
    </source>
</evidence>
<proteinExistence type="predicted"/>
<dbReference type="Proteomes" id="UP001310022">
    <property type="component" value="Unassembled WGS sequence"/>
</dbReference>
<evidence type="ECO:0000313" key="3">
    <source>
        <dbReference type="Proteomes" id="UP001310022"/>
    </source>
</evidence>
<reference evidence="2 3" key="1">
    <citation type="submission" date="2021-12" db="EMBL/GenBank/DDBJ databases">
        <title>Genome sequencing of bacteria with rrn-lacking chromosome and rrn-plasmid.</title>
        <authorList>
            <person name="Anda M."/>
            <person name="Iwasaki W."/>
        </authorList>
    </citation>
    <scope>NUCLEOTIDE SEQUENCE [LARGE SCALE GENOMIC DNA]</scope>
    <source>
        <strain evidence="2 3">NBRC 15940</strain>
    </source>
</reference>
<dbReference type="EMBL" id="BQKE01000001">
    <property type="protein sequence ID" value="GJM60891.1"/>
    <property type="molecule type" value="Genomic_DNA"/>
</dbReference>
<accession>A0AAN4VVU1</accession>
<protein>
    <submittedName>
        <fullName evidence="2">Dihydrofolate reductase</fullName>
    </submittedName>
</protein>
<dbReference type="InterPro" id="IPR002734">
    <property type="entry name" value="RibDG_C"/>
</dbReference>
<dbReference type="Pfam" id="PF01872">
    <property type="entry name" value="RibD_C"/>
    <property type="match status" value="1"/>
</dbReference>
<comment type="caution">
    <text evidence="2">The sequence shown here is derived from an EMBL/GenBank/DDBJ whole genome shotgun (WGS) entry which is preliminary data.</text>
</comment>
<dbReference type="AlphaFoldDB" id="A0AAN4VVU1"/>
<dbReference type="GO" id="GO:0008703">
    <property type="term" value="F:5-amino-6-(5-phosphoribosylamino)uracil reductase activity"/>
    <property type="evidence" value="ECO:0007669"/>
    <property type="project" value="InterPro"/>
</dbReference>
<dbReference type="Gene3D" id="3.40.430.10">
    <property type="entry name" value="Dihydrofolate Reductase, subunit A"/>
    <property type="match status" value="1"/>
</dbReference>
<dbReference type="InterPro" id="IPR024072">
    <property type="entry name" value="DHFR-like_dom_sf"/>
</dbReference>
<keyword evidence="3" id="KW-1185">Reference proteome</keyword>